<evidence type="ECO:0008006" key="4">
    <source>
        <dbReference type="Google" id="ProtNLM"/>
    </source>
</evidence>
<keyword evidence="1" id="KW-0732">Signal</keyword>
<evidence type="ECO:0000313" key="2">
    <source>
        <dbReference type="EMBL" id="QDU68136.1"/>
    </source>
</evidence>
<name>A0A518BMG9_9BACT</name>
<dbReference type="RefSeq" id="WP_145066897.1">
    <property type="nucleotide sequence ID" value="NZ_CP036287.1"/>
</dbReference>
<sequence length="843" mass="85249" precursor="true">MNTHFRLLPCAARCGILLAAAIAAVPSTGRAQSVLSVSGSGASMDATQVYFAITAKSEDLRICGLSYVRDDQDSKGIAYFSSADVSVWSAPSGTSTTSQAGWLPSFVGTITPEFASTLTYVPFDIDIEIPAGETRSVSVISVDGAGGPIDETIGLAVQQVSGLGITENDDLIVGPGSSSGSTTTFTGGQTPAVFYGLLHYAVGDDPCGTGDLPITLLPPMLYDGPEPGGVGPLSAGQVYVVQPGTFGWAEIPPGKTLTTAPNTIIKLGNGSEAASRINVKGTANWNDTAVTSIYDDEIGGDTDGQLGLTSREPMAGDFEGLHFQASSDDSIWDGGSVRFAGSNSSLAPVHLFDTDATVRNLIVTDNAAPGGFVIDANDRGQPTVERNFIADNGGAAIGGVSFDMLGGFLDNLALNNAVGDYLQITGSKIGCTSTGPTAVTKDVNVTTSHFPGPVLVIDGNVCVQSGAMLTFGPGIAIKFTPGTGGAIEARSGSVLEFNGTGAEPIRLASLGNDSLVGDTDKNGADTAAPGDLRGIHFAPGSIGRMVHTEVHDGGVGGAAITLQSSQVAAEALVSERSSTRGLEVSALQGDLFNLQVRGSLGDGIYASGFGGSIEHATVTDSGGDGFGTAGGTFSGKVRNSIAWNSVGSNFGLGFDAGNVSYSLGGFTTGSGNLNQDPLLDVQGVPSANSPVVDAGQSGGGQFTDLDDGDRFAIGTLGPYPDMGALEYRKADLTAEPFAAGESVSITATSPLGDGLPTVFAVGVPNAVYLPGLGLIGFDVASFLILGLGLTGTEFLVPTPAQAPGGTSLVGVHYAFQAFVATPADGLVPTPFAELTAQSKVFAD</sequence>
<reference evidence="2 3" key="1">
    <citation type="submission" date="2019-02" db="EMBL/GenBank/DDBJ databases">
        <title>Deep-cultivation of Planctomycetes and their phenomic and genomic characterization uncovers novel biology.</title>
        <authorList>
            <person name="Wiegand S."/>
            <person name="Jogler M."/>
            <person name="Boedeker C."/>
            <person name="Pinto D."/>
            <person name="Vollmers J."/>
            <person name="Rivas-Marin E."/>
            <person name="Kohn T."/>
            <person name="Peeters S.H."/>
            <person name="Heuer A."/>
            <person name="Rast P."/>
            <person name="Oberbeckmann S."/>
            <person name="Bunk B."/>
            <person name="Jeske O."/>
            <person name="Meyerdierks A."/>
            <person name="Storesund J.E."/>
            <person name="Kallscheuer N."/>
            <person name="Luecker S."/>
            <person name="Lage O.M."/>
            <person name="Pohl T."/>
            <person name="Merkel B.J."/>
            <person name="Hornburger P."/>
            <person name="Mueller R.-W."/>
            <person name="Bruemmer F."/>
            <person name="Labrenz M."/>
            <person name="Spormann A.M."/>
            <person name="Op den Camp H."/>
            <person name="Overmann J."/>
            <person name="Amann R."/>
            <person name="Jetten M.S.M."/>
            <person name="Mascher T."/>
            <person name="Medema M.H."/>
            <person name="Devos D.P."/>
            <person name="Kaster A.-K."/>
            <person name="Ovreas L."/>
            <person name="Rohde M."/>
            <person name="Galperin M.Y."/>
            <person name="Jogler C."/>
        </authorList>
    </citation>
    <scope>NUCLEOTIDE SEQUENCE [LARGE SCALE GENOMIC DNA]</scope>
    <source>
        <strain evidence="2 3">Pla133</strain>
    </source>
</reference>
<proteinExistence type="predicted"/>
<gene>
    <name evidence="2" type="ORF">Pla133_32300</name>
</gene>
<dbReference type="AlphaFoldDB" id="A0A518BMG9"/>
<dbReference type="KEGG" id="pbap:Pla133_32300"/>
<dbReference type="EMBL" id="CP036287">
    <property type="protein sequence ID" value="QDU68136.1"/>
    <property type="molecule type" value="Genomic_DNA"/>
</dbReference>
<accession>A0A518BMG9</accession>
<feature type="chain" id="PRO_5021737675" description="Right handed beta helix domain-containing protein" evidence="1">
    <location>
        <begin position="32"/>
        <end position="843"/>
    </location>
</feature>
<keyword evidence="3" id="KW-1185">Reference proteome</keyword>
<feature type="signal peptide" evidence="1">
    <location>
        <begin position="1"/>
        <end position="31"/>
    </location>
</feature>
<protein>
    <recommendedName>
        <fullName evidence="4">Right handed beta helix domain-containing protein</fullName>
    </recommendedName>
</protein>
<organism evidence="2 3">
    <name type="scientific">Engelhardtia mirabilis</name>
    <dbReference type="NCBI Taxonomy" id="2528011"/>
    <lineage>
        <taxon>Bacteria</taxon>
        <taxon>Pseudomonadati</taxon>
        <taxon>Planctomycetota</taxon>
        <taxon>Planctomycetia</taxon>
        <taxon>Planctomycetia incertae sedis</taxon>
        <taxon>Engelhardtia</taxon>
    </lineage>
</organism>
<dbReference type="Proteomes" id="UP000316921">
    <property type="component" value="Chromosome"/>
</dbReference>
<evidence type="ECO:0000256" key="1">
    <source>
        <dbReference type="SAM" id="SignalP"/>
    </source>
</evidence>
<evidence type="ECO:0000313" key="3">
    <source>
        <dbReference type="Proteomes" id="UP000316921"/>
    </source>
</evidence>